<dbReference type="EMBL" id="VSSQ01127753">
    <property type="protein sequence ID" value="MPN56881.1"/>
    <property type="molecule type" value="Genomic_DNA"/>
</dbReference>
<evidence type="ECO:0000313" key="1">
    <source>
        <dbReference type="EMBL" id="MPN56881.1"/>
    </source>
</evidence>
<protein>
    <submittedName>
        <fullName evidence="1">Uncharacterized protein</fullName>
    </submittedName>
</protein>
<comment type="caution">
    <text evidence="1">The sequence shown here is derived from an EMBL/GenBank/DDBJ whole genome shotgun (WGS) entry which is preliminary data.</text>
</comment>
<sequence>MAFQAPPYILTVGFVLALGNAAIEGYHQFRFWVQTAEFLILEVDLYTVFLQSSDGNKNILR</sequence>
<proteinExistence type="predicted"/>
<name>A0A645IZY4_9ZZZZ</name>
<accession>A0A645IZY4</accession>
<reference evidence="1" key="1">
    <citation type="submission" date="2019-08" db="EMBL/GenBank/DDBJ databases">
        <authorList>
            <person name="Kucharzyk K."/>
            <person name="Murdoch R.W."/>
            <person name="Higgins S."/>
            <person name="Loffler F."/>
        </authorList>
    </citation>
    <scope>NUCLEOTIDE SEQUENCE</scope>
</reference>
<organism evidence="1">
    <name type="scientific">bioreactor metagenome</name>
    <dbReference type="NCBI Taxonomy" id="1076179"/>
    <lineage>
        <taxon>unclassified sequences</taxon>
        <taxon>metagenomes</taxon>
        <taxon>ecological metagenomes</taxon>
    </lineage>
</organism>
<gene>
    <name evidence="1" type="ORF">SDC9_204574</name>
</gene>
<dbReference type="AlphaFoldDB" id="A0A645IZY4"/>